<dbReference type="Gene3D" id="3.30.497.10">
    <property type="entry name" value="Antithrombin, subunit I, domain 2"/>
    <property type="match status" value="4"/>
</dbReference>
<evidence type="ECO:0000256" key="1">
    <source>
        <dbReference type="RuleBase" id="RU000411"/>
    </source>
</evidence>
<protein>
    <recommendedName>
        <fullName evidence="3">Serpin domain-containing protein</fullName>
    </recommendedName>
</protein>
<feature type="domain" description="Serpin" evidence="3">
    <location>
        <begin position="365"/>
        <end position="640"/>
    </location>
</feature>
<feature type="chain" id="PRO_5029846622" description="Serpin domain-containing protein" evidence="2">
    <location>
        <begin position="19"/>
        <end position="655"/>
    </location>
</feature>
<evidence type="ECO:0000256" key="2">
    <source>
        <dbReference type="SAM" id="SignalP"/>
    </source>
</evidence>
<dbReference type="AlphaFoldDB" id="A0A7J5XTX0"/>
<proteinExistence type="inferred from homology"/>
<name>A0A7J5XTX0_DISMA</name>
<dbReference type="InterPro" id="IPR036186">
    <property type="entry name" value="Serpin_sf"/>
</dbReference>
<dbReference type="InterPro" id="IPR000215">
    <property type="entry name" value="Serpin_fam"/>
</dbReference>
<dbReference type="EMBL" id="JAAKFY010000020">
    <property type="protein sequence ID" value="KAF3840542.1"/>
    <property type="molecule type" value="Genomic_DNA"/>
</dbReference>
<evidence type="ECO:0000313" key="5">
    <source>
        <dbReference type="Proteomes" id="UP000518266"/>
    </source>
</evidence>
<dbReference type="PROSITE" id="PS00284">
    <property type="entry name" value="SERPIN"/>
    <property type="match status" value="1"/>
</dbReference>
<dbReference type="GO" id="GO:0005615">
    <property type="term" value="C:extracellular space"/>
    <property type="evidence" value="ECO:0007669"/>
    <property type="project" value="InterPro"/>
</dbReference>
<dbReference type="SMART" id="SM00093">
    <property type="entry name" value="SERPIN"/>
    <property type="match status" value="2"/>
</dbReference>
<evidence type="ECO:0000313" key="4">
    <source>
        <dbReference type="EMBL" id="KAF3840542.1"/>
    </source>
</evidence>
<sequence length="655" mass="71522">MKLCLLLLLLCLCCLGLTQELSTVPPDVPEVEEKETEEEQVSCTGSQAFSPESRRAIGGAIERLGARNETEKLLLESLHASELPCFHHTLGALVPHFRNTSLEVAARMYLRPGFEMKLSFVEDSLARYQSSPVPLVSVEEVNQWVENATNGQINDFMESIPHSVVLMLINAVYFKGKPPHQRAWCMADTVCPQVTSKGAFYLDNSNSVSVDMMKSPQYPLRLLNDQQLEAQVTTGADSEALLPCAQTVSPSKEHQFLIVMPLSGKGNVSSTASQTEHLRPLQTVTAGENHAGLGSLFSGPNLSGITSDPLRVTGVRHASTLELSEEGVEASATTAVTTMRSISLFSANSPFFFALMGAATSDFGYNLFRALAVREASTNIFLSPISVSAALTQLSLGGSERAERMLFRALRYNTLQDPQLHVTLKDLLASVRTPGKGLSTAARLYLSRRIRPKQEFFALVEQQYGVRPKTLAGGPKDVSEINTWVSQETGGKVQLLLAKPLPRNAGVHTVSASYFKGKWVTRFGQSGVMANFQVDGAAPVRVPMMQQDNYPVKIGADSDLSCTESLTAEFVQDLSMTLIPAEATKLGSVNHKVAMETAPEGNQYPRSGAPGHLTYRVDRPFLFLIRDEASGALLFIGREKLEKKKKMFGSFRTTI</sequence>
<gene>
    <name evidence="4" type="ORF">F7725_006404</name>
</gene>
<dbReference type="InterPro" id="IPR023796">
    <property type="entry name" value="Serpin_dom"/>
</dbReference>
<comment type="similarity">
    <text evidence="1">Belongs to the serpin family.</text>
</comment>
<comment type="caution">
    <text evidence="4">The sequence shown here is derived from an EMBL/GenBank/DDBJ whole genome shotgun (WGS) entry which is preliminary data.</text>
</comment>
<dbReference type="Gene3D" id="2.30.39.10">
    <property type="entry name" value="Alpha-1-antitrypsin, domain 1"/>
    <property type="match status" value="4"/>
</dbReference>
<feature type="signal peptide" evidence="2">
    <location>
        <begin position="1"/>
        <end position="18"/>
    </location>
</feature>
<dbReference type="Pfam" id="PF00079">
    <property type="entry name" value="Serpin"/>
    <property type="match status" value="3"/>
</dbReference>
<organism evidence="4 5">
    <name type="scientific">Dissostichus mawsoni</name>
    <name type="common">Antarctic cod</name>
    <dbReference type="NCBI Taxonomy" id="36200"/>
    <lineage>
        <taxon>Eukaryota</taxon>
        <taxon>Metazoa</taxon>
        <taxon>Chordata</taxon>
        <taxon>Craniata</taxon>
        <taxon>Vertebrata</taxon>
        <taxon>Euteleostomi</taxon>
        <taxon>Actinopterygii</taxon>
        <taxon>Neopterygii</taxon>
        <taxon>Teleostei</taxon>
        <taxon>Neoteleostei</taxon>
        <taxon>Acanthomorphata</taxon>
        <taxon>Eupercaria</taxon>
        <taxon>Perciformes</taxon>
        <taxon>Notothenioidei</taxon>
        <taxon>Nototheniidae</taxon>
        <taxon>Dissostichus</taxon>
    </lineage>
</organism>
<dbReference type="GO" id="GO:0004867">
    <property type="term" value="F:serine-type endopeptidase inhibitor activity"/>
    <property type="evidence" value="ECO:0007669"/>
    <property type="project" value="InterPro"/>
</dbReference>
<dbReference type="PANTHER" id="PTHR11461:SF20">
    <property type="entry name" value="ALPHA-2-ANTIPLASMIN"/>
    <property type="match status" value="1"/>
</dbReference>
<dbReference type="InterPro" id="IPR023795">
    <property type="entry name" value="Serpin_CS"/>
</dbReference>
<dbReference type="SUPFAM" id="SSF56574">
    <property type="entry name" value="Serpins"/>
    <property type="match status" value="2"/>
</dbReference>
<dbReference type="InterPro" id="IPR042178">
    <property type="entry name" value="Serpin_sf_1"/>
</dbReference>
<keyword evidence="2" id="KW-0732">Signal</keyword>
<dbReference type="OrthoDB" id="9995163at2759"/>
<feature type="domain" description="Serpin" evidence="3">
    <location>
        <begin position="51"/>
        <end position="358"/>
    </location>
</feature>
<accession>A0A7J5XTX0</accession>
<keyword evidence="5" id="KW-1185">Reference proteome</keyword>
<evidence type="ECO:0000259" key="3">
    <source>
        <dbReference type="SMART" id="SM00093"/>
    </source>
</evidence>
<dbReference type="Proteomes" id="UP000518266">
    <property type="component" value="Unassembled WGS sequence"/>
</dbReference>
<reference evidence="4 5" key="1">
    <citation type="submission" date="2020-03" db="EMBL/GenBank/DDBJ databases">
        <title>Dissostichus mawsoni Genome sequencing and assembly.</title>
        <authorList>
            <person name="Park H."/>
        </authorList>
    </citation>
    <scope>NUCLEOTIDE SEQUENCE [LARGE SCALE GENOMIC DNA]</scope>
    <source>
        <strain evidence="4">DM0001</strain>
        <tissue evidence="4">Muscle</tissue>
    </source>
</reference>
<dbReference type="InterPro" id="IPR042185">
    <property type="entry name" value="Serpin_sf_2"/>
</dbReference>
<dbReference type="PANTHER" id="PTHR11461">
    <property type="entry name" value="SERINE PROTEASE INHIBITOR, SERPIN"/>
    <property type="match status" value="1"/>
</dbReference>